<dbReference type="InterPro" id="IPR008311">
    <property type="entry name" value="UCP028101"/>
</dbReference>
<dbReference type="InterPro" id="IPR006311">
    <property type="entry name" value="TAT_signal"/>
</dbReference>
<gene>
    <name evidence="1" type="ORF">N177_4130</name>
</gene>
<dbReference type="Gene3D" id="2.130.10.10">
    <property type="entry name" value="YVTN repeat-like/Quinoprotein amine dehydrogenase"/>
    <property type="match status" value="1"/>
</dbReference>
<dbReference type="PIRSF" id="PIRSF028101">
    <property type="entry name" value="UCP028101"/>
    <property type="match status" value="1"/>
</dbReference>
<protein>
    <submittedName>
        <fullName evidence="1">Putative exported protein</fullName>
    </submittedName>
</protein>
<accession>V4RGL6</accession>
<name>V4RGL6_9HYPH</name>
<reference evidence="1 2" key="1">
    <citation type="journal article" date="2014" name="Genome Announc.">
        <title>Draft Genome Sequence of Lutibaculum baratangense Strain AMV1T, Isolated from a Mud Volcano in Andamans, India.</title>
        <authorList>
            <person name="Singh A."/>
            <person name="Sreenivas A."/>
            <person name="Sathyanarayana Reddy G."/>
            <person name="Pinnaka A.K."/>
            <person name="Shivaji S."/>
        </authorList>
    </citation>
    <scope>NUCLEOTIDE SEQUENCE [LARGE SCALE GENOMIC DNA]</scope>
    <source>
        <strain evidence="1 2">AMV1</strain>
    </source>
</reference>
<dbReference type="PROSITE" id="PS51318">
    <property type="entry name" value="TAT"/>
    <property type="match status" value="1"/>
</dbReference>
<dbReference type="OrthoDB" id="5624218at2"/>
<dbReference type="SUPFAM" id="SSF50969">
    <property type="entry name" value="YVTN repeat-like/Quinoprotein amine dehydrogenase"/>
    <property type="match status" value="1"/>
</dbReference>
<dbReference type="Pfam" id="PF07433">
    <property type="entry name" value="DUF1513"/>
    <property type="match status" value="1"/>
</dbReference>
<sequence>MRSTAIERRAFLRGAGAAGLMLFGALGRRAEAAGAEPLYLSGCRKPDGSFAVAVFRPEEGIVRTVPLPDRGHDICVSPGGRRAIAFARRPGTFACAIDLRRETEPTVFHTPEGRHFYGHGDFSPDGRLLFATENDYDNARGTIGIYDARGGYARLGEIESYGVGPHEVVLMPDGRTLAIGNGGIETHPAAGRTMLNVDSMQANLAFVDWRSGDLIARHALPPEVHKLSIRHVSLDADGRSWFGCQYVGPEADRPPLVGYAGPQEAPRLLAAPNHIQNSLMNYVGAMATSRDGQFVAASCPRGGKVLVWNLRGELVAARDFEDSCGIVSGTAPSGFLGTNGLGEIREFTAGETLLARRHDLAFDNHVALARG</sequence>
<keyword evidence="2" id="KW-1185">Reference proteome</keyword>
<evidence type="ECO:0000313" key="2">
    <source>
        <dbReference type="Proteomes" id="UP000017819"/>
    </source>
</evidence>
<dbReference type="Proteomes" id="UP000017819">
    <property type="component" value="Unassembled WGS sequence"/>
</dbReference>
<dbReference type="EMBL" id="AWXZ01000044">
    <property type="protein sequence ID" value="ESR22400.1"/>
    <property type="molecule type" value="Genomic_DNA"/>
</dbReference>
<dbReference type="RefSeq" id="WP_023434232.1">
    <property type="nucleotide sequence ID" value="NZ_AWXZ01000044.1"/>
</dbReference>
<dbReference type="AlphaFoldDB" id="V4RGL6"/>
<comment type="caution">
    <text evidence="1">The sequence shown here is derived from an EMBL/GenBank/DDBJ whole genome shotgun (WGS) entry which is preliminary data.</text>
</comment>
<organism evidence="1 2">
    <name type="scientific">Lutibaculum baratangense AMV1</name>
    <dbReference type="NCBI Taxonomy" id="631454"/>
    <lineage>
        <taxon>Bacteria</taxon>
        <taxon>Pseudomonadati</taxon>
        <taxon>Pseudomonadota</taxon>
        <taxon>Alphaproteobacteria</taxon>
        <taxon>Hyphomicrobiales</taxon>
        <taxon>Tepidamorphaceae</taxon>
        <taxon>Lutibaculum</taxon>
    </lineage>
</organism>
<dbReference type="InterPro" id="IPR011044">
    <property type="entry name" value="Quino_amine_DH_bsu"/>
</dbReference>
<dbReference type="STRING" id="631454.N177_4130"/>
<proteinExistence type="predicted"/>
<dbReference type="eggNOG" id="COG3490">
    <property type="taxonomic scope" value="Bacteria"/>
</dbReference>
<dbReference type="InterPro" id="IPR015943">
    <property type="entry name" value="WD40/YVTN_repeat-like_dom_sf"/>
</dbReference>
<evidence type="ECO:0000313" key="1">
    <source>
        <dbReference type="EMBL" id="ESR22400.1"/>
    </source>
</evidence>
<dbReference type="PATRIC" id="fig|631454.5.peg.4074"/>